<proteinExistence type="predicted"/>
<evidence type="ECO:0008006" key="5">
    <source>
        <dbReference type="Google" id="ProtNLM"/>
    </source>
</evidence>
<organism evidence="3 4">
    <name type="scientific">Ameca splendens</name>
    <dbReference type="NCBI Taxonomy" id="208324"/>
    <lineage>
        <taxon>Eukaryota</taxon>
        <taxon>Metazoa</taxon>
        <taxon>Chordata</taxon>
        <taxon>Craniata</taxon>
        <taxon>Vertebrata</taxon>
        <taxon>Euteleostomi</taxon>
        <taxon>Actinopterygii</taxon>
        <taxon>Neopterygii</taxon>
        <taxon>Teleostei</taxon>
        <taxon>Neoteleostei</taxon>
        <taxon>Acanthomorphata</taxon>
        <taxon>Ovalentaria</taxon>
        <taxon>Atherinomorphae</taxon>
        <taxon>Cyprinodontiformes</taxon>
        <taxon>Goodeidae</taxon>
        <taxon>Ameca</taxon>
    </lineage>
</organism>
<name>A0ABV0Z2W2_9TELE</name>
<sequence length="168" mass="19061">MAGGSWNQTHNLLIARRLLFLLSHSRLTMCLPWSCCHFDPPQTSILTEKSSQKKEQATGVESRPPSRRQGLQNTCRSSQSPSEPTTSHLHRHDHSLLPSSSVGFWWMIQLIWLCSQWLSQMFCLLSRSLFHRASRPQSLLLTVSLHQSLRHAAPEDQSPLFASGCFSP</sequence>
<feature type="region of interest" description="Disordered" evidence="1">
    <location>
        <begin position="47"/>
        <end position="92"/>
    </location>
</feature>
<evidence type="ECO:0000313" key="4">
    <source>
        <dbReference type="Proteomes" id="UP001469553"/>
    </source>
</evidence>
<comment type="caution">
    <text evidence="3">The sequence shown here is derived from an EMBL/GenBank/DDBJ whole genome shotgun (WGS) entry which is preliminary data.</text>
</comment>
<evidence type="ECO:0000256" key="1">
    <source>
        <dbReference type="SAM" id="MobiDB-lite"/>
    </source>
</evidence>
<feature type="signal peptide" evidence="2">
    <location>
        <begin position="1"/>
        <end position="30"/>
    </location>
</feature>
<evidence type="ECO:0000256" key="2">
    <source>
        <dbReference type="SAM" id="SignalP"/>
    </source>
</evidence>
<protein>
    <recommendedName>
        <fullName evidence="5">Secreted protein</fullName>
    </recommendedName>
</protein>
<evidence type="ECO:0000313" key="3">
    <source>
        <dbReference type="EMBL" id="MEQ2300107.1"/>
    </source>
</evidence>
<accession>A0ABV0Z2W2</accession>
<reference evidence="3 4" key="1">
    <citation type="submission" date="2021-06" db="EMBL/GenBank/DDBJ databases">
        <authorList>
            <person name="Palmer J.M."/>
        </authorList>
    </citation>
    <scope>NUCLEOTIDE SEQUENCE [LARGE SCALE GENOMIC DNA]</scope>
    <source>
        <strain evidence="3 4">AS_MEX2019</strain>
        <tissue evidence="3">Muscle</tissue>
    </source>
</reference>
<feature type="chain" id="PRO_5046946810" description="Secreted protein" evidence="2">
    <location>
        <begin position="31"/>
        <end position="168"/>
    </location>
</feature>
<gene>
    <name evidence="3" type="ORF">AMECASPLE_021883</name>
</gene>
<dbReference type="EMBL" id="JAHRIP010048939">
    <property type="protein sequence ID" value="MEQ2300107.1"/>
    <property type="molecule type" value="Genomic_DNA"/>
</dbReference>
<keyword evidence="2" id="KW-0732">Signal</keyword>
<keyword evidence="4" id="KW-1185">Reference proteome</keyword>
<dbReference type="Proteomes" id="UP001469553">
    <property type="component" value="Unassembled WGS sequence"/>
</dbReference>
<feature type="compositionally biased region" description="Polar residues" evidence="1">
    <location>
        <begin position="69"/>
        <end position="87"/>
    </location>
</feature>